<feature type="compositionally biased region" description="Basic and acidic residues" evidence="6">
    <location>
        <begin position="276"/>
        <end position="287"/>
    </location>
</feature>
<keyword evidence="5 7" id="KW-0472">Membrane</keyword>
<sequence length="748" mass="85060">MAEPDAIRGKSTGVFVERPHRPGKVFKLRDIRPSKEVPPASADGSQSREPTPSQRDRRGGDSSLRHGHGHHGRDRERSGEAHDRPERPLPRRHHLPEPEPMYRRDPSPLRYAATSSRDFMDFRGHEDRWESSRSPSRDPGHSHYSYGFDPGSWMPSRQSAHEVYDRGPPIQGPSITAPPFEPVDDFKSWLRGVLESERDAVREVMRGRHSEILSQLKAKLEDPPKPKPPPHQPTQMTIKRMEPDPPGVLVVTEDWAGPRPNDSSPTKKVVSLTDDTDAKSAGDESRSCRPSILSENSQTLAARQGQFESENETVKSRGNMSVRMTHSIPHLRKNSLLEGIAAMPFWHPGRYVHTTQFDALFCGVILANTLVMALEMQYTGFQRGYELGFPHFTVPASEYWPQAATVFQALDVCFGIVYTIELIVKLVGFKLRFFKDYWNIFDGLLVTMWLAEISLRDVIQLEPGILRMMRMCRLLRLIRLVKTIQGFDALYIMTTAMLGSTVCLFWSFMLLMTVQVMIAFFLNESLEVYFNDPGKPVSEKLEVFEYFGTTARVMLTMFELTLANWPVAARILQENVTEYYSIFSVAYKLIVGFAAVGIINGVFMQETFKVAASDDKLMMRQKERDRWLHTKKMKTLFEAADESGDGYIDREEFCDIMNIPEVRTWLAAQELPVQDPNVLFNLLDDGDAELTAEELVKGVERLKGTAKGIDLASFIAEYRSFAVKVAEKLDFQLESLASKPQEDNDDEE</sequence>
<dbReference type="Pfam" id="PF00520">
    <property type="entry name" value="Ion_trans"/>
    <property type="match status" value="1"/>
</dbReference>
<dbReference type="PROSITE" id="PS00018">
    <property type="entry name" value="EF_HAND_1"/>
    <property type="match status" value="1"/>
</dbReference>
<dbReference type="InterPro" id="IPR027359">
    <property type="entry name" value="Volt_channel_dom_sf"/>
</dbReference>
<feature type="compositionally biased region" description="Basic and acidic residues" evidence="6">
    <location>
        <begin position="54"/>
        <end position="64"/>
    </location>
</feature>
<evidence type="ECO:0000256" key="2">
    <source>
        <dbReference type="ARBA" id="ARBA00022692"/>
    </source>
</evidence>
<reference evidence="10 11" key="1">
    <citation type="submission" date="2024-02" db="EMBL/GenBank/DDBJ databases">
        <authorList>
            <person name="Chen Y."/>
            <person name="Shah S."/>
            <person name="Dougan E. K."/>
            <person name="Thang M."/>
            <person name="Chan C."/>
        </authorList>
    </citation>
    <scope>NUCLEOTIDE SEQUENCE [LARGE SCALE GENOMIC DNA]</scope>
</reference>
<dbReference type="InterPro" id="IPR005821">
    <property type="entry name" value="Ion_trans_dom"/>
</dbReference>
<gene>
    <name evidence="9" type="ORF">CCMP2556_LOCUS33045</name>
    <name evidence="10" type="ORF">CCMP2556_LOCUS33083</name>
</gene>
<evidence type="ECO:0000313" key="11">
    <source>
        <dbReference type="Proteomes" id="UP001642484"/>
    </source>
</evidence>
<dbReference type="SUPFAM" id="SSF47473">
    <property type="entry name" value="EF-hand"/>
    <property type="match status" value="1"/>
</dbReference>
<dbReference type="Gene3D" id="1.10.238.10">
    <property type="entry name" value="EF-hand"/>
    <property type="match status" value="1"/>
</dbReference>
<keyword evidence="3" id="KW-0106">Calcium</keyword>
<feature type="transmembrane region" description="Helical" evidence="7">
    <location>
        <begin position="359"/>
        <end position="379"/>
    </location>
</feature>
<keyword evidence="11" id="KW-1185">Reference proteome</keyword>
<dbReference type="Proteomes" id="UP001642484">
    <property type="component" value="Unassembled WGS sequence"/>
</dbReference>
<evidence type="ECO:0000256" key="4">
    <source>
        <dbReference type="ARBA" id="ARBA00022989"/>
    </source>
</evidence>
<feature type="compositionally biased region" description="Polar residues" evidence="6">
    <location>
        <begin position="43"/>
        <end position="53"/>
    </location>
</feature>
<proteinExistence type="predicted"/>
<evidence type="ECO:0000256" key="7">
    <source>
        <dbReference type="SAM" id="Phobius"/>
    </source>
</evidence>
<feature type="region of interest" description="Disordered" evidence="6">
    <location>
        <begin position="1"/>
        <end position="179"/>
    </location>
</feature>
<dbReference type="EMBL" id="CAXAMN010022195">
    <property type="protein sequence ID" value="CAK9067263.1"/>
    <property type="molecule type" value="Genomic_DNA"/>
</dbReference>
<dbReference type="Gene3D" id="1.20.120.350">
    <property type="entry name" value="Voltage-gated potassium channels. Chain C"/>
    <property type="match status" value="1"/>
</dbReference>
<feature type="compositionally biased region" description="Basic and acidic residues" evidence="6">
    <location>
        <begin position="118"/>
        <end position="141"/>
    </location>
</feature>
<feature type="compositionally biased region" description="Basic and acidic residues" evidence="6">
    <location>
        <begin position="73"/>
        <end position="107"/>
    </location>
</feature>
<accession>A0ABP0NX87</accession>
<keyword evidence="4 7" id="KW-1133">Transmembrane helix</keyword>
<evidence type="ECO:0000256" key="6">
    <source>
        <dbReference type="SAM" id="MobiDB-lite"/>
    </source>
</evidence>
<dbReference type="SMART" id="SM00054">
    <property type="entry name" value="EFh"/>
    <property type="match status" value="2"/>
</dbReference>
<keyword evidence="2 7" id="KW-0812">Transmembrane</keyword>
<dbReference type="EMBL" id="CAXAMN010022206">
    <property type="protein sequence ID" value="CAK9067337.1"/>
    <property type="molecule type" value="Genomic_DNA"/>
</dbReference>
<comment type="subcellular location">
    <subcellularLocation>
        <location evidence="1">Membrane</location>
        <topology evidence="1">Multi-pass membrane protein</topology>
    </subcellularLocation>
</comment>
<dbReference type="InterPro" id="IPR011992">
    <property type="entry name" value="EF-hand-dom_pair"/>
</dbReference>
<feature type="transmembrane region" description="Helical" evidence="7">
    <location>
        <begin position="579"/>
        <end position="603"/>
    </location>
</feature>
<name>A0ABP0NX87_9DINO</name>
<dbReference type="PANTHER" id="PTHR10037:SF62">
    <property type="entry name" value="SODIUM CHANNEL PROTEIN 60E"/>
    <property type="match status" value="1"/>
</dbReference>
<protein>
    <recommendedName>
        <fullName evidence="8">EF-hand domain-containing protein</fullName>
    </recommendedName>
</protein>
<dbReference type="InterPro" id="IPR043203">
    <property type="entry name" value="VGCC_Ca_Na"/>
</dbReference>
<evidence type="ECO:0000256" key="3">
    <source>
        <dbReference type="ARBA" id="ARBA00022837"/>
    </source>
</evidence>
<evidence type="ECO:0000259" key="8">
    <source>
        <dbReference type="PROSITE" id="PS50222"/>
    </source>
</evidence>
<dbReference type="PANTHER" id="PTHR10037">
    <property type="entry name" value="VOLTAGE-GATED CATION CHANNEL CALCIUM AND SODIUM"/>
    <property type="match status" value="1"/>
</dbReference>
<dbReference type="SUPFAM" id="SSF81324">
    <property type="entry name" value="Voltage-gated potassium channels"/>
    <property type="match status" value="1"/>
</dbReference>
<evidence type="ECO:0000256" key="1">
    <source>
        <dbReference type="ARBA" id="ARBA00004141"/>
    </source>
</evidence>
<evidence type="ECO:0000313" key="9">
    <source>
        <dbReference type="EMBL" id="CAK9067263.1"/>
    </source>
</evidence>
<evidence type="ECO:0000256" key="5">
    <source>
        <dbReference type="ARBA" id="ARBA00023136"/>
    </source>
</evidence>
<dbReference type="PROSITE" id="PS50222">
    <property type="entry name" value="EF_HAND_2"/>
    <property type="match status" value="1"/>
</dbReference>
<comment type="caution">
    <text evidence="10">The sequence shown here is derived from an EMBL/GenBank/DDBJ whole genome shotgun (WGS) entry which is preliminary data.</text>
</comment>
<feature type="domain" description="EF-hand" evidence="8">
    <location>
        <begin position="628"/>
        <end position="663"/>
    </location>
</feature>
<dbReference type="InterPro" id="IPR002048">
    <property type="entry name" value="EF_hand_dom"/>
</dbReference>
<evidence type="ECO:0000313" key="10">
    <source>
        <dbReference type="EMBL" id="CAK9067337.1"/>
    </source>
</evidence>
<organism evidence="10 11">
    <name type="scientific">Durusdinium trenchii</name>
    <dbReference type="NCBI Taxonomy" id="1381693"/>
    <lineage>
        <taxon>Eukaryota</taxon>
        <taxon>Sar</taxon>
        <taxon>Alveolata</taxon>
        <taxon>Dinophyceae</taxon>
        <taxon>Suessiales</taxon>
        <taxon>Symbiodiniaceae</taxon>
        <taxon>Durusdinium</taxon>
    </lineage>
</organism>
<feature type="region of interest" description="Disordered" evidence="6">
    <location>
        <begin position="217"/>
        <end position="319"/>
    </location>
</feature>
<dbReference type="InterPro" id="IPR018247">
    <property type="entry name" value="EF_Hand_1_Ca_BS"/>
</dbReference>
<feature type="transmembrane region" description="Helical" evidence="7">
    <location>
        <begin position="399"/>
        <end position="424"/>
    </location>
</feature>